<evidence type="ECO:0000313" key="3">
    <source>
        <dbReference type="Proteomes" id="UP000636479"/>
    </source>
</evidence>
<feature type="coiled-coil region" evidence="1">
    <location>
        <begin position="26"/>
        <end position="53"/>
    </location>
</feature>
<keyword evidence="3" id="KW-1185">Reference proteome</keyword>
<organism evidence="2 3">
    <name type="scientific">Mycena indigotica</name>
    <dbReference type="NCBI Taxonomy" id="2126181"/>
    <lineage>
        <taxon>Eukaryota</taxon>
        <taxon>Fungi</taxon>
        <taxon>Dikarya</taxon>
        <taxon>Basidiomycota</taxon>
        <taxon>Agaricomycotina</taxon>
        <taxon>Agaricomycetes</taxon>
        <taxon>Agaricomycetidae</taxon>
        <taxon>Agaricales</taxon>
        <taxon>Marasmiineae</taxon>
        <taxon>Mycenaceae</taxon>
        <taxon>Mycena</taxon>
    </lineage>
</organism>
<evidence type="ECO:0000313" key="2">
    <source>
        <dbReference type="EMBL" id="KAF7311837.1"/>
    </source>
</evidence>
<evidence type="ECO:0000256" key="1">
    <source>
        <dbReference type="SAM" id="Coils"/>
    </source>
</evidence>
<dbReference type="Proteomes" id="UP000636479">
    <property type="component" value="Unassembled WGS sequence"/>
</dbReference>
<dbReference type="Gene3D" id="3.80.10.10">
    <property type="entry name" value="Ribonuclease Inhibitor"/>
    <property type="match status" value="1"/>
</dbReference>
<comment type="caution">
    <text evidence="2">The sequence shown here is derived from an EMBL/GenBank/DDBJ whole genome shotgun (WGS) entry which is preliminary data.</text>
</comment>
<accession>A0A8H6WBI0</accession>
<reference evidence="2" key="1">
    <citation type="submission" date="2020-05" db="EMBL/GenBank/DDBJ databases">
        <title>Mycena genomes resolve the evolution of fungal bioluminescence.</title>
        <authorList>
            <person name="Tsai I.J."/>
        </authorList>
    </citation>
    <scope>NUCLEOTIDE SEQUENCE</scope>
    <source>
        <strain evidence="2">171206Taipei</strain>
    </source>
</reference>
<dbReference type="GeneID" id="59341366"/>
<sequence>MAAPHELAGTNAVPTEEQAIAIRQTLFSAKQHIQSLQDELANLTAQLAHACKHRDELEAPIREHQALTSAARRLPDVVLRAIFISTLPTHRNASFASDEGPYLLCRVSRRWRALAMDTPCLWASMHVVIPRAEAFLPMIDTLRLWLSRSTIDPLSVSVCFPKAVRTRSPLVTSLLAILVGHAPRWQKMRVVVYEKADVDALTQLTATDLPILQDFDITIQHGISIPSIEIPFAFLRTPSLRRLTISQLPQPDDVLWGRLVHLEFHASISNLIHFSLYAGWTWPRDAPSDMDFEPIRLPLLSEFRILFSDSLIVGRTLEKCEFPSLHRLSVQSRWPQLIIGDLGLPQLSAASPGLKSLELTAEGMQRGALEAALHALPQLEELTLSGEPLYPPTTPQGAWTRDLGFFDALASPALCAALRKLVLRDIRRASDAQLLAVVRARCRGRLREFRCQLQRPLGVDLREELRKEIARGLQLKVEVLRDAQLKVYTPLERTERAPMWPHWSDDDDD</sequence>
<dbReference type="InterPro" id="IPR032675">
    <property type="entry name" value="LRR_dom_sf"/>
</dbReference>
<keyword evidence="1" id="KW-0175">Coiled coil</keyword>
<dbReference type="EMBL" id="JACAZF010000002">
    <property type="protein sequence ID" value="KAF7311837.1"/>
    <property type="molecule type" value="Genomic_DNA"/>
</dbReference>
<proteinExistence type="predicted"/>
<dbReference type="OrthoDB" id="3063971at2759"/>
<dbReference type="AlphaFoldDB" id="A0A8H6WBI0"/>
<gene>
    <name evidence="2" type="ORF">MIND_00194300</name>
</gene>
<protein>
    <submittedName>
        <fullName evidence="2">F-box domain-containing protein</fullName>
    </submittedName>
</protein>
<dbReference type="SUPFAM" id="SSF52047">
    <property type="entry name" value="RNI-like"/>
    <property type="match status" value="1"/>
</dbReference>
<dbReference type="RefSeq" id="XP_037223945.1">
    <property type="nucleotide sequence ID" value="XM_037358850.1"/>
</dbReference>
<name>A0A8H6WBI0_9AGAR</name>